<comment type="similarity">
    <text evidence="8">Belongs to the pacC/RIM101 family.</text>
</comment>
<keyword evidence="6" id="KW-0862">Zinc</keyword>
<dbReference type="OrthoDB" id="6155966at2759"/>
<evidence type="ECO:0000256" key="7">
    <source>
        <dbReference type="ARBA" id="ARBA00023242"/>
    </source>
</evidence>
<feature type="region of interest" description="Disordered" evidence="10">
    <location>
        <begin position="818"/>
        <end position="839"/>
    </location>
</feature>
<dbReference type="PANTHER" id="PTHR47257:SF1">
    <property type="entry name" value="PH-RESPONSE TRANSCRIPTION FACTOR PACC_RIM101"/>
    <property type="match status" value="1"/>
</dbReference>
<dbReference type="GO" id="GO:0005634">
    <property type="term" value="C:nucleus"/>
    <property type="evidence" value="ECO:0007669"/>
    <property type="project" value="UniProtKB-SubCell"/>
</dbReference>
<dbReference type="EMBL" id="LSSL01003481">
    <property type="protein sequence ID" value="OLY80430.1"/>
    <property type="molecule type" value="Genomic_DNA"/>
</dbReference>
<organism evidence="12 13">
    <name type="scientific">Smittium mucronatum</name>
    <dbReference type="NCBI Taxonomy" id="133383"/>
    <lineage>
        <taxon>Eukaryota</taxon>
        <taxon>Fungi</taxon>
        <taxon>Fungi incertae sedis</taxon>
        <taxon>Zoopagomycota</taxon>
        <taxon>Kickxellomycotina</taxon>
        <taxon>Harpellomycetes</taxon>
        <taxon>Harpellales</taxon>
        <taxon>Legeriomycetaceae</taxon>
        <taxon>Smittium</taxon>
    </lineage>
</organism>
<dbReference type="InterPro" id="IPR036236">
    <property type="entry name" value="Znf_C2H2_sf"/>
</dbReference>
<reference evidence="12 13" key="1">
    <citation type="journal article" date="2016" name="Mol. Biol. Evol.">
        <title>Genome-Wide Survey of Gut Fungi (Harpellales) Reveals the First Horizontally Transferred Ubiquitin Gene from a Mosquito Host.</title>
        <authorList>
            <person name="Wang Y."/>
            <person name="White M.M."/>
            <person name="Kvist S."/>
            <person name="Moncalvo J.M."/>
        </authorList>
    </citation>
    <scope>NUCLEOTIDE SEQUENCE [LARGE SCALE GENOMIC DNA]</scope>
    <source>
        <strain evidence="12 13">ALG-7-W6</strain>
    </source>
</reference>
<feature type="compositionally biased region" description="Low complexity" evidence="10">
    <location>
        <begin position="151"/>
        <end position="171"/>
    </location>
</feature>
<dbReference type="AlphaFoldDB" id="A0A1R0GU58"/>
<feature type="region of interest" description="Disordered" evidence="10">
    <location>
        <begin position="433"/>
        <end position="460"/>
    </location>
</feature>
<evidence type="ECO:0000256" key="4">
    <source>
        <dbReference type="ARBA" id="ARBA00022737"/>
    </source>
</evidence>
<feature type="compositionally biased region" description="Low complexity" evidence="10">
    <location>
        <begin position="818"/>
        <end position="827"/>
    </location>
</feature>
<keyword evidence="13" id="KW-1185">Reference proteome</keyword>
<feature type="domain" description="C2H2-type" evidence="11">
    <location>
        <begin position="72"/>
        <end position="99"/>
    </location>
</feature>
<accession>A0A1R0GU58</accession>
<evidence type="ECO:0000256" key="5">
    <source>
        <dbReference type="ARBA" id="ARBA00022771"/>
    </source>
</evidence>
<dbReference type="PROSITE" id="PS00028">
    <property type="entry name" value="ZINC_FINGER_C2H2_1"/>
    <property type="match status" value="2"/>
</dbReference>
<keyword evidence="3" id="KW-0479">Metal-binding</keyword>
<dbReference type="InterPro" id="IPR050806">
    <property type="entry name" value="pacC/RIM101"/>
</dbReference>
<feature type="region of interest" description="Disordered" evidence="10">
    <location>
        <begin position="273"/>
        <end position="292"/>
    </location>
</feature>
<dbReference type="PROSITE" id="PS50157">
    <property type="entry name" value="ZINC_FINGER_C2H2_2"/>
    <property type="match status" value="2"/>
</dbReference>
<evidence type="ECO:0000256" key="10">
    <source>
        <dbReference type="SAM" id="MobiDB-lite"/>
    </source>
</evidence>
<keyword evidence="7" id="KW-0539">Nucleus</keyword>
<feature type="region of interest" description="Disordered" evidence="10">
    <location>
        <begin position="584"/>
        <end position="608"/>
    </location>
</feature>
<protein>
    <submittedName>
        <fullName evidence="12">pH-response transcription factor pacC/RIM101</fullName>
    </submittedName>
</protein>
<dbReference type="GO" id="GO:0008270">
    <property type="term" value="F:zinc ion binding"/>
    <property type="evidence" value="ECO:0007669"/>
    <property type="project" value="UniProtKB-KW"/>
</dbReference>
<dbReference type="InterPro" id="IPR013087">
    <property type="entry name" value="Znf_C2H2_type"/>
</dbReference>
<dbReference type="SUPFAM" id="SSF57667">
    <property type="entry name" value="beta-beta-alpha zinc fingers"/>
    <property type="match status" value="1"/>
</dbReference>
<sequence>MSETYICKWEGCEYEPFTDIDIMYSHLTSEHVGRKTKGNLCLTCKWQSCGHSFTKRDHITSHVKIHIPYKPFPCQICNRPFKRAQDLKKHLKIHSEDSYTYQKSLKKGNKNVGIISDSDSKGLAEFNSNECSNIPSSIQSYSELNSQKGISPFQGSSSSNPQSPSPYSLSPATPGLYQTPDFVNKFNDYSPKKNVKRGLEDISESIKRMKSCHDQDVDVERAIAGAVTNLLMINPSDISELPNSMLNGNNLLELNQTVFGLFPEINDLNSQNSQNNSGNLFYSETSKDKPSGDSSIFDSLMEQIELTGLNTRCNHLTTKPGNTLLELHKFTDGGSNGASLSSNNASNNSYIPVIDSKTSISSLLPSKAFTSETDTLNSSSPHYNTGFLSEAQCPSFSGHHTSTTNSIPNNISALTSEDTTCNSTSVRNLDSVGFSEQNPSLPPQPGVPSSAQPPKSIGEFPGLNRYEVDFIRKGVIEDANMAGLKKSDPVVEAILENCIYTKLLIASAKLGIEFTPSQKERLRCYQLSFVKSLTFSESPSKFDSDHVRSGVNSFASTPTVNFLDSKPLNAVSCDPNQDNLLYSSYNSNSNANTRSQSSGKKDQGSADQPGYPCYSDGFTSLPASSNFPSNCVSSLTCLPVNDNSSVVNNTKVLGNLVPQTSGNMRSFTDNNSSSNTITDTFLPKDLPSSNGQAGRSPNEIANSMLEEIIELGTGYNLSKLSQNSSNFNNNTLQPFNFDKTDYGNGNDYLDNYGEYNNIDSDSINGFMPAMFDAGIVGSSINSRNSYANKHKKNHNYVPKVYDLISDSNVVSEDLYDSSSDLSDNGLLNPRHSSRTSRYSTSTNLFHNKDILRFGAQKFASNHKIPVIEHCPAPSNPSISSFSPSFYQSGLVSGTSGIDSFQPGSNVNNYGDSNLRSDRFERDLQNPSSIQSSEKEINPHEASAARSQAVKLISEILAKINLLYIVNKSDSSESGNLSHNLGNDSGADVGFDFGLNPESEKIKLELIKLVNKVRSEDRANLEHLNNSLNNSLQNTNLRGLNGNQGVLADRFNKLIV</sequence>
<dbReference type="STRING" id="133383.A0A1R0GU58"/>
<dbReference type="FunFam" id="3.30.160.60:FF:000145">
    <property type="entry name" value="Zinc finger protein 574"/>
    <property type="match status" value="1"/>
</dbReference>
<name>A0A1R0GU58_9FUNG</name>
<evidence type="ECO:0000256" key="1">
    <source>
        <dbReference type="ARBA" id="ARBA00004123"/>
    </source>
</evidence>
<evidence type="ECO:0000256" key="9">
    <source>
        <dbReference type="PROSITE-ProRule" id="PRU00042"/>
    </source>
</evidence>
<keyword evidence="4" id="KW-0677">Repeat</keyword>
<evidence type="ECO:0000256" key="2">
    <source>
        <dbReference type="ARBA" id="ARBA00022491"/>
    </source>
</evidence>
<proteinExistence type="inferred from homology"/>
<feature type="region of interest" description="Disordered" evidence="10">
    <location>
        <begin position="149"/>
        <end position="174"/>
    </location>
</feature>
<evidence type="ECO:0000256" key="6">
    <source>
        <dbReference type="ARBA" id="ARBA00022833"/>
    </source>
</evidence>
<feature type="domain" description="C2H2-type" evidence="11">
    <location>
        <begin position="42"/>
        <end position="71"/>
    </location>
</feature>
<comment type="caution">
    <text evidence="12">The sequence shown here is derived from an EMBL/GenBank/DDBJ whole genome shotgun (WGS) entry which is preliminary data.</text>
</comment>
<dbReference type="Gene3D" id="3.30.160.60">
    <property type="entry name" value="Classic Zinc Finger"/>
    <property type="match status" value="2"/>
</dbReference>
<evidence type="ECO:0000313" key="13">
    <source>
        <dbReference type="Proteomes" id="UP000187455"/>
    </source>
</evidence>
<comment type="subcellular location">
    <subcellularLocation>
        <location evidence="1">Nucleus</location>
    </subcellularLocation>
</comment>
<dbReference type="Proteomes" id="UP000187455">
    <property type="component" value="Unassembled WGS sequence"/>
</dbReference>
<keyword evidence="2" id="KW-0678">Repressor</keyword>
<dbReference type="SMART" id="SM00355">
    <property type="entry name" value="ZnF_C2H2"/>
    <property type="match status" value="3"/>
</dbReference>
<evidence type="ECO:0000259" key="11">
    <source>
        <dbReference type="PROSITE" id="PS50157"/>
    </source>
</evidence>
<evidence type="ECO:0000256" key="3">
    <source>
        <dbReference type="ARBA" id="ARBA00022723"/>
    </source>
</evidence>
<gene>
    <name evidence="12" type="ORF">AYI68_g5473</name>
</gene>
<dbReference type="PANTHER" id="PTHR47257">
    <property type="entry name" value="PH-RESPONSE TRANSCRIPTION FACTOR PACC/RIM101"/>
    <property type="match status" value="1"/>
</dbReference>
<keyword evidence="5 9" id="KW-0863">Zinc-finger</keyword>
<evidence type="ECO:0000313" key="12">
    <source>
        <dbReference type="EMBL" id="OLY80430.1"/>
    </source>
</evidence>
<evidence type="ECO:0000256" key="8">
    <source>
        <dbReference type="ARBA" id="ARBA00038089"/>
    </source>
</evidence>